<evidence type="ECO:0000313" key="1">
    <source>
        <dbReference type="EMBL" id="PUU74776.1"/>
    </source>
</evidence>
<accession>A0A2T6ZH43</accession>
<dbReference type="EMBL" id="NESQ01000274">
    <property type="protein sequence ID" value="PUU74776.1"/>
    <property type="molecule type" value="Genomic_DNA"/>
</dbReference>
<keyword evidence="2" id="KW-1185">Reference proteome</keyword>
<protein>
    <submittedName>
        <fullName evidence="1">Uncharacterized protein</fullName>
    </submittedName>
</protein>
<proteinExistence type="predicted"/>
<dbReference type="AlphaFoldDB" id="A0A2T6ZH43"/>
<comment type="caution">
    <text evidence="1">The sequence shown here is derived from an EMBL/GenBank/DDBJ whole genome shotgun (WGS) entry which is preliminary data.</text>
</comment>
<organism evidence="1 2">
    <name type="scientific">Tuber borchii</name>
    <name type="common">White truffle</name>
    <dbReference type="NCBI Taxonomy" id="42251"/>
    <lineage>
        <taxon>Eukaryota</taxon>
        <taxon>Fungi</taxon>
        <taxon>Dikarya</taxon>
        <taxon>Ascomycota</taxon>
        <taxon>Pezizomycotina</taxon>
        <taxon>Pezizomycetes</taxon>
        <taxon>Pezizales</taxon>
        <taxon>Tuberaceae</taxon>
        <taxon>Tuber</taxon>
    </lineage>
</organism>
<name>A0A2T6ZH43_TUBBO</name>
<reference evidence="1 2" key="1">
    <citation type="submission" date="2017-04" db="EMBL/GenBank/DDBJ databases">
        <title>Draft genome sequence of Tuber borchii Vittad., a whitish edible truffle.</title>
        <authorList>
            <consortium name="DOE Joint Genome Institute"/>
            <person name="Murat C."/>
            <person name="Kuo A."/>
            <person name="Barry K.W."/>
            <person name="Clum A."/>
            <person name="Dockter R.B."/>
            <person name="Fauchery L."/>
            <person name="Iotti M."/>
            <person name="Kohler A."/>
            <person name="Labutti K."/>
            <person name="Lindquist E.A."/>
            <person name="Lipzen A."/>
            <person name="Ohm R.A."/>
            <person name="Wang M."/>
            <person name="Grigoriev I.V."/>
            <person name="Zambonelli A."/>
            <person name="Martin F.M."/>
        </authorList>
    </citation>
    <scope>NUCLEOTIDE SEQUENCE [LARGE SCALE GENOMIC DNA]</scope>
    <source>
        <strain evidence="1 2">Tbo3840</strain>
    </source>
</reference>
<sequence length="59" mass="6518">MCLVTSSAGIGISAEWCWIGMIQVGRVFVWLMPLGTAQRLKERGIPLPRVRVVSEFGDV</sequence>
<evidence type="ECO:0000313" key="2">
    <source>
        <dbReference type="Proteomes" id="UP000244722"/>
    </source>
</evidence>
<dbReference type="Proteomes" id="UP000244722">
    <property type="component" value="Unassembled WGS sequence"/>
</dbReference>
<gene>
    <name evidence="1" type="ORF">B9Z19DRAFT_1091970</name>
</gene>